<dbReference type="OrthoDB" id="9788852at2"/>
<keyword evidence="1" id="KW-0233">DNA recombination</keyword>
<evidence type="ECO:0000256" key="1">
    <source>
        <dbReference type="ARBA" id="ARBA00023172"/>
    </source>
</evidence>
<dbReference type="InterPro" id="IPR002104">
    <property type="entry name" value="Integrase_catalytic"/>
</dbReference>
<dbReference type="SUPFAM" id="SSF56349">
    <property type="entry name" value="DNA breaking-rejoining enzymes"/>
    <property type="match status" value="1"/>
</dbReference>
<sequence length="183" mass="21606">MNYVEPIRYIEDIYKMYDYLSKRSERDYLFFKFAIHTGIKLNDLLSLFVRDIVDDSSEVIHFWDKHPEQHIRVMIPETLRQELKDYVTSENLDCDDLLFQSKRTHNSLSRQQAYRIINRAANDSSIEHVGLTTLRKTFAYHAYKAGISISIIQKYLGHQTSYETMKFIGISKQEVNTTIALNL</sequence>
<dbReference type="InterPro" id="IPR050090">
    <property type="entry name" value="Tyrosine_recombinase_XerCD"/>
</dbReference>
<dbReference type="GO" id="GO:0015074">
    <property type="term" value="P:DNA integration"/>
    <property type="evidence" value="ECO:0007669"/>
    <property type="project" value="InterPro"/>
</dbReference>
<dbReference type="Gene3D" id="1.10.443.10">
    <property type="entry name" value="Intergrase catalytic core"/>
    <property type="match status" value="1"/>
</dbReference>
<dbReference type="InterPro" id="IPR013762">
    <property type="entry name" value="Integrase-like_cat_sf"/>
</dbReference>
<proteinExistence type="predicted"/>
<protein>
    <submittedName>
        <fullName evidence="3">Integrase</fullName>
    </submittedName>
</protein>
<feature type="domain" description="Tyr recombinase" evidence="2">
    <location>
        <begin position="3"/>
        <end position="180"/>
    </location>
</feature>
<dbReference type="AlphaFoldDB" id="A0A3E0IRZ6"/>
<reference evidence="3 4" key="1">
    <citation type="journal article" date="2018" name="Vet. Microbiol.">
        <title>Characterisation of Staphylococcus felis isolated from cats using whole genome sequencing.</title>
        <authorList>
            <person name="Worthing K."/>
            <person name="Pang S."/>
            <person name="Trott D.J."/>
            <person name="Abraham S."/>
            <person name="Coombs G.W."/>
            <person name="Jordan D."/>
            <person name="McIntyre L."/>
            <person name="Davies M.R."/>
            <person name="Norris J."/>
        </authorList>
    </citation>
    <scope>NUCLEOTIDE SEQUENCE [LARGE SCALE GENOMIC DNA]</scope>
    <source>
        <strain evidence="3 4">F9</strain>
    </source>
</reference>
<dbReference type="PROSITE" id="PS51898">
    <property type="entry name" value="TYR_RECOMBINASE"/>
    <property type="match status" value="1"/>
</dbReference>
<evidence type="ECO:0000259" key="2">
    <source>
        <dbReference type="PROSITE" id="PS51898"/>
    </source>
</evidence>
<accession>A0A3E0IRZ6</accession>
<evidence type="ECO:0000313" key="4">
    <source>
        <dbReference type="Proteomes" id="UP000256562"/>
    </source>
</evidence>
<dbReference type="InterPro" id="IPR011010">
    <property type="entry name" value="DNA_brk_join_enz"/>
</dbReference>
<dbReference type="PANTHER" id="PTHR30349">
    <property type="entry name" value="PHAGE INTEGRASE-RELATED"/>
    <property type="match status" value="1"/>
</dbReference>
<comment type="caution">
    <text evidence="3">The sequence shown here is derived from an EMBL/GenBank/DDBJ whole genome shotgun (WGS) entry which is preliminary data.</text>
</comment>
<dbReference type="PANTHER" id="PTHR30349:SF82">
    <property type="entry name" value="INTEGRASE_RECOMBINASE YOEC-RELATED"/>
    <property type="match status" value="1"/>
</dbReference>
<evidence type="ECO:0000313" key="3">
    <source>
        <dbReference type="EMBL" id="REH99447.1"/>
    </source>
</evidence>
<gene>
    <name evidence="3" type="ORF">DOS83_02285</name>
</gene>
<organism evidence="3 4">
    <name type="scientific">Staphylococcus felis</name>
    <dbReference type="NCBI Taxonomy" id="46127"/>
    <lineage>
        <taxon>Bacteria</taxon>
        <taxon>Bacillati</taxon>
        <taxon>Bacillota</taxon>
        <taxon>Bacilli</taxon>
        <taxon>Bacillales</taxon>
        <taxon>Staphylococcaceae</taxon>
        <taxon>Staphylococcus</taxon>
    </lineage>
</organism>
<dbReference type="EMBL" id="QKXQ01000098">
    <property type="protein sequence ID" value="REH99447.1"/>
    <property type="molecule type" value="Genomic_DNA"/>
</dbReference>
<name>A0A3E0IRZ6_9STAP</name>
<dbReference type="Proteomes" id="UP000256562">
    <property type="component" value="Unassembled WGS sequence"/>
</dbReference>
<dbReference type="GO" id="GO:0003677">
    <property type="term" value="F:DNA binding"/>
    <property type="evidence" value="ECO:0007669"/>
    <property type="project" value="InterPro"/>
</dbReference>
<dbReference type="RefSeq" id="WP_116093735.1">
    <property type="nucleotide sequence ID" value="NZ_QKXN01000058.1"/>
</dbReference>
<dbReference type="Pfam" id="PF00589">
    <property type="entry name" value="Phage_integrase"/>
    <property type="match status" value="1"/>
</dbReference>
<dbReference type="GO" id="GO:0006310">
    <property type="term" value="P:DNA recombination"/>
    <property type="evidence" value="ECO:0007669"/>
    <property type="project" value="UniProtKB-KW"/>
</dbReference>